<evidence type="ECO:0000256" key="7">
    <source>
        <dbReference type="ARBA" id="ARBA00022833"/>
    </source>
</evidence>
<dbReference type="EMBL" id="JAYLAA010000039">
    <property type="protein sequence ID" value="MEC3876318.1"/>
    <property type="molecule type" value="Genomic_DNA"/>
</dbReference>
<feature type="transmembrane region" description="Helical" evidence="11">
    <location>
        <begin position="214"/>
        <end position="235"/>
    </location>
</feature>
<gene>
    <name evidence="13" type="ORF">SOP96_11395</name>
</gene>
<keyword evidence="4 11" id="KW-0812">Transmembrane</keyword>
<name>A0ABU6HTV6_9FLAO</name>
<evidence type="ECO:0000256" key="9">
    <source>
        <dbReference type="ARBA" id="ARBA00023049"/>
    </source>
</evidence>
<evidence type="ECO:0000256" key="6">
    <source>
        <dbReference type="ARBA" id="ARBA00022801"/>
    </source>
</evidence>
<protein>
    <submittedName>
        <fullName evidence="13">M48 family metallopeptidase</fullName>
    </submittedName>
</protein>
<evidence type="ECO:0000313" key="13">
    <source>
        <dbReference type="EMBL" id="MEC3876318.1"/>
    </source>
</evidence>
<evidence type="ECO:0000313" key="14">
    <source>
        <dbReference type="Proteomes" id="UP001348397"/>
    </source>
</evidence>
<organism evidence="13 14">
    <name type="scientific">Chryseobacterium salviniae</name>
    <dbReference type="NCBI Taxonomy" id="3101750"/>
    <lineage>
        <taxon>Bacteria</taxon>
        <taxon>Pseudomonadati</taxon>
        <taxon>Bacteroidota</taxon>
        <taxon>Flavobacteriia</taxon>
        <taxon>Flavobacteriales</taxon>
        <taxon>Weeksellaceae</taxon>
        <taxon>Chryseobacterium group</taxon>
        <taxon>Chryseobacterium</taxon>
    </lineage>
</organism>
<feature type="transmembrane region" description="Helical" evidence="11">
    <location>
        <begin position="58"/>
        <end position="79"/>
    </location>
</feature>
<dbReference type="RefSeq" id="WP_326321059.1">
    <property type="nucleotide sequence ID" value="NZ_JAYLAA010000039.1"/>
</dbReference>
<evidence type="ECO:0000259" key="12">
    <source>
        <dbReference type="Pfam" id="PF01435"/>
    </source>
</evidence>
<comment type="cofactor">
    <cofactor evidence="1">
        <name>Zn(2+)</name>
        <dbReference type="ChEBI" id="CHEBI:29105"/>
    </cofactor>
</comment>
<evidence type="ECO:0000256" key="3">
    <source>
        <dbReference type="ARBA" id="ARBA00022670"/>
    </source>
</evidence>
<feature type="transmembrane region" description="Helical" evidence="11">
    <location>
        <begin position="20"/>
        <end position="46"/>
    </location>
</feature>
<dbReference type="CDD" id="cd07328">
    <property type="entry name" value="M48_Ste24p_like"/>
    <property type="match status" value="1"/>
</dbReference>
<reference evidence="13 14" key="1">
    <citation type="submission" date="2024-01" db="EMBL/GenBank/DDBJ databases">
        <title>Chryseobacterium sp. T9W2-O.</title>
        <authorList>
            <person name="Maltman C."/>
        </authorList>
    </citation>
    <scope>NUCLEOTIDE SEQUENCE [LARGE SCALE GENOMIC DNA]</scope>
    <source>
        <strain evidence="13 14">T9W2-O</strain>
    </source>
</reference>
<feature type="domain" description="Peptidase M48" evidence="12">
    <location>
        <begin position="100"/>
        <end position="363"/>
    </location>
</feature>
<keyword evidence="5" id="KW-0479">Metal-binding</keyword>
<keyword evidence="10 11" id="KW-0472">Membrane</keyword>
<keyword evidence="14" id="KW-1185">Reference proteome</keyword>
<evidence type="ECO:0000256" key="4">
    <source>
        <dbReference type="ARBA" id="ARBA00022692"/>
    </source>
</evidence>
<keyword evidence="6" id="KW-0378">Hydrolase</keyword>
<keyword evidence="3" id="KW-0645">Protease</keyword>
<dbReference type="InterPro" id="IPR001915">
    <property type="entry name" value="Peptidase_M48"/>
</dbReference>
<dbReference type="InterPro" id="IPR050083">
    <property type="entry name" value="HtpX_protease"/>
</dbReference>
<keyword evidence="9" id="KW-0482">Metalloprotease</keyword>
<proteinExistence type="predicted"/>
<accession>A0ABU6HTV6</accession>
<dbReference type="PANTHER" id="PTHR43221:SF2">
    <property type="entry name" value="PROTEASE HTPX HOMOLOG"/>
    <property type="match status" value="1"/>
</dbReference>
<sequence>MTNNLPPVSNAYQYKLISAIASISIFFIIYFLLILVSLGLIFLLGYGAVKIIALHANYLTVVLALGLFSIGLVVFYFLIKFIFIKNGYSTRHLIEVDRRNQPELFAIIDEIVAETAVKMPGKVFLSPDVNASVSYNSLFWSMFLPVKKNLTIGVGLINSTTVGELKAVLAHEFGHFSQKSMKIGGYVNQAEKIIFDTVYNNREYEQTIKNGSGYWAFQLSGMISVGFISVFQYILKFFSDFIFKNNASLRREMEFHADAVATYVTNPKEQISSLLRLDISNAAFNSAFLFYTESNGKYLPENLFENQSALLKLFSERNNHPYENSLPIIEEADFTRYNRTKIEIEDPWASHPETHKRIEMIRSNKTKNRPENNELAKTVIRGYDDIGKILTNKFLTLNSVKNIGEAISNNERFIELYSEKYPLQKASLYFNSYYEYHNPVVEKIDEQLLLNSQPSTYETLFGDEMLSLIHEKNAAESDLLTLHQIAAHPKAVKTFKYKGTLYQSKNAGNLIPVLTKELDSLRDRLKENDRQIFSYYYAIADDAEKEILKKKYLTFASLNHEYDTFENALSLFIPNLQFMMVTLPIEEIRKHRYTLLRCEKPFKDSVKQFVEASAYKDLITIENKELLKNFIQSEYIYFNNDRYIQKEVDAIFAFVNEYRMILNNIYTDYKEKLIDFQVKIKRAG</sequence>
<keyword evidence="7" id="KW-0862">Zinc</keyword>
<evidence type="ECO:0000256" key="8">
    <source>
        <dbReference type="ARBA" id="ARBA00022989"/>
    </source>
</evidence>
<dbReference type="Pfam" id="PF01435">
    <property type="entry name" value="Peptidase_M48"/>
    <property type="match status" value="1"/>
</dbReference>
<keyword evidence="8 11" id="KW-1133">Transmembrane helix</keyword>
<comment type="caution">
    <text evidence="13">The sequence shown here is derived from an EMBL/GenBank/DDBJ whole genome shotgun (WGS) entry which is preliminary data.</text>
</comment>
<evidence type="ECO:0000256" key="5">
    <source>
        <dbReference type="ARBA" id="ARBA00022723"/>
    </source>
</evidence>
<dbReference type="Proteomes" id="UP001348397">
    <property type="component" value="Unassembled WGS sequence"/>
</dbReference>
<evidence type="ECO:0000256" key="1">
    <source>
        <dbReference type="ARBA" id="ARBA00001947"/>
    </source>
</evidence>
<evidence type="ECO:0000256" key="2">
    <source>
        <dbReference type="ARBA" id="ARBA00022475"/>
    </source>
</evidence>
<evidence type="ECO:0000256" key="10">
    <source>
        <dbReference type="ARBA" id="ARBA00023136"/>
    </source>
</evidence>
<dbReference type="Gene3D" id="3.30.2010.10">
    <property type="entry name" value="Metalloproteases ('zincins'), catalytic domain"/>
    <property type="match status" value="1"/>
</dbReference>
<dbReference type="PANTHER" id="PTHR43221">
    <property type="entry name" value="PROTEASE HTPX"/>
    <property type="match status" value="1"/>
</dbReference>
<keyword evidence="2" id="KW-1003">Cell membrane</keyword>
<evidence type="ECO:0000256" key="11">
    <source>
        <dbReference type="SAM" id="Phobius"/>
    </source>
</evidence>